<evidence type="ECO:0000256" key="1">
    <source>
        <dbReference type="SAM" id="Phobius"/>
    </source>
</evidence>
<accession>A0A4S4MQZ8</accession>
<protein>
    <submittedName>
        <fullName evidence="3">Uncharacterized protein</fullName>
    </submittedName>
</protein>
<gene>
    <name evidence="3" type="ORF">EUX98_g5630</name>
</gene>
<dbReference type="Proteomes" id="UP000308730">
    <property type="component" value="Unassembled WGS sequence"/>
</dbReference>
<comment type="caution">
    <text evidence="3">The sequence shown here is derived from an EMBL/GenBank/DDBJ whole genome shotgun (WGS) entry which is preliminary data.</text>
</comment>
<dbReference type="OrthoDB" id="2581067at2759"/>
<keyword evidence="2" id="KW-0732">Signal</keyword>
<feature type="transmembrane region" description="Helical" evidence="1">
    <location>
        <begin position="178"/>
        <end position="196"/>
    </location>
</feature>
<feature type="chain" id="PRO_5020956161" evidence="2">
    <location>
        <begin position="27"/>
        <end position="197"/>
    </location>
</feature>
<feature type="signal peptide" evidence="2">
    <location>
        <begin position="1"/>
        <end position="26"/>
    </location>
</feature>
<sequence>MHVLSVVPSSVLSLLLAWCLIPAANANMYLIINDPAQGAQWSNGAANHISWTKGLLDGVNSFDIELSRLSVDGLIYVASYVPSISPSLNVMMTDVPPGDDYFLLFVNSTVGLKYGTSSMFSIRTSSNATTTTPDPTAPTVTISGSPNSLSTFATTFPASANGVALPGFKAVQASMPQLLAISLAMMFCLMGGVMTVL</sequence>
<name>A0A4S4MQZ8_9APHY</name>
<evidence type="ECO:0000313" key="4">
    <source>
        <dbReference type="Proteomes" id="UP000308730"/>
    </source>
</evidence>
<keyword evidence="1" id="KW-1133">Transmembrane helix</keyword>
<dbReference type="AlphaFoldDB" id="A0A4S4MQZ8"/>
<proteinExistence type="predicted"/>
<evidence type="ECO:0000313" key="3">
    <source>
        <dbReference type="EMBL" id="THH28566.1"/>
    </source>
</evidence>
<reference evidence="3 4" key="1">
    <citation type="submission" date="2019-02" db="EMBL/GenBank/DDBJ databases">
        <title>Genome sequencing of the rare red list fungi Antrodiella citrinella (Flaviporus citrinellus).</title>
        <authorList>
            <person name="Buettner E."/>
            <person name="Kellner H."/>
        </authorList>
    </citation>
    <scope>NUCLEOTIDE SEQUENCE [LARGE SCALE GENOMIC DNA]</scope>
    <source>
        <strain evidence="3 4">DSM 108506</strain>
    </source>
</reference>
<keyword evidence="1" id="KW-0472">Membrane</keyword>
<dbReference type="EMBL" id="SGPM01000171">
    <property type="protein sequence ID" value="THH28566.1"/>
    <property type="molecule type" value="Genomic_DNA"/>
</dbReference>
<evidence type="ECO:0000256" key="2">
    <source>
        <dbReference type="SAM" id="SignalP"/>
    </source>
</evidence>
<organism evidence="3 4">
    <name type="scientific">Antrodiella citrinella</name>
    <dbReference type="NCBI Taxonomy" id="2447956"/>
    <lineage>
        <taxon>Eukaryota</taxon>
        <taxon>Fungi</taxon>
        <taxon>Dikarya</taxon>
        <taxon>Basidiomycota</taxon>
        <taxon>Agaricomycotina</taxon>
        <taxon>Agaricomycetes</taxon>
        <taxon>Polyporales</taxon>
        <taxon>Steccherinaceae</taxon>
        <taxon>Antrodiella</taxon>
    </lineage>
</organism>
<keyword evidence="4" id="KW-1185">Reference proteome</keyword>
<keyword evidence="1" id="KW-0812">Transmembrane</keyword>